<dbReference type="PANTHER" id="PTHR43581">
    <property type="entry name" value="ATP/GTP PHOSPHATASE"/>
    <property type="match status" value="1"/>
</dbReference>
<gene>
    <name evidence="4" type="ORF">GCM10011394_02450</name>
</gene>
<dbReference type="InterPro" id="IPR051396">
    <property type="entry name" value="Bact_Antivir_Def_Nuclease"/>
</dbReference>
<dbReference type="Proteomes" id="UP000599009">
    <property type="component" value="Unassembled WGS sequence"/>
</dbReference>
<evidence type="ECO:0000259" key="3">
    <source>
        <dbReference type="Pfam" id="PF20469"/>
    </source>
</evidence>
<dbReference type="Pfam" id="PF13175">
    <property type="entry name" value="AAA_15"/>
    <property type="match status" value="2"/>
</dbReference>
<dbReference type="InterPro" id="IPR041685">
    <property type="entry name" value="AAA_GajA/Old/RecF-like"/>
</dbReference>
<sequence length="788" mass="86122">MHIQHVEIGNFRKLKAVRIDFSEQKTVFVGANNSGKTSAMVALRRFLVEPSEFTVNDLTLSHWTKINASAAAWEAAVNNGEALPELDWSEVLPFLDVWLNVPNNELHYVQKLLPTLDWAGGHLGVRLRLEPKDNEGIQREYLKARTAIAELLAQPLVTAAASAVVESEGGADVVVETASASSAAPAFTFSLWPQSMMDFLGRRLRSLFTVRAYLLDPAALKSPQGGLAVPQVLSPDSDPVDGDPFKGLICVDEISAQRGFGHAGISRTSSEDGPTYDPQETRGGKKLSAQLRSYYQQHLDPYDKPEPSDLQALQALHEAEAAFEARLTEGFAAALKELEHIGYPGVTDPKLTITTRIKPTDGLNHGSAVQYEVPTHLAEPAKGHRLPEDSNGLGYQNLVSMVFALMSFRDRWMRVGKAGGTTTVEDGFVAPLHLVLVEEPEAHLHAQVQQVFIKQAYAVLRKHPQLGDASALRTQLVVSTHSSHLAHECEFASLRYFRRLPAPAEAGAVPVASVVNLSEVFGGLDPTEKFVTRYLKATHCDLFFADGAVLVEGPAERILVPHLVRERSDYEYLRRCYITWLEIGGSHAHRLKPLLEHLGLTTLIVTDIDAKDGTSSAALPPKRNSGQKARNETLKSWIPAEDSLDTLLDKTAADLTKADPSGYAIRVAYQQPIALGFKSNDPAEALANTFEDALLYENTALFADLEGHGLIAKFRDALADSADLDALAAAVHKALKAGNKAEFALDLLYSEKIEALKVPAYIHDGLIWLAVQLKRKEQDVIGKTKVVA</sequence>
<protein>
    <recommendedName>
        <fullName evidence="6">ATP-dependent endonuclease</fullName>
    </recommendedName>
</protein>
<feature type="domain" description="OLD protein-like TOPRIM" evidence="3">
    <location>
        <begin position="543"/>
        <end position="609"/>
    </location>
</feature>
<proteinExistence type="predicted"/>
<evidence type="ECO:0000313" key="5">
    <source>
        <dbReference type="Proteomes" id="UP000599009"/>
    </source>
</evidence>
<accession>A0ABQ2E6E9</accession>
<organism evidence="4 5">
    <name type="scientific">Luteimonas terricola</name>
    <dbReference type="NCBI Taxonomy" id="645597"/>
    <lineage>
        <taxon>Bacteria</taxon>
        <taxon>Pseudomonadati</taxon>
        <taxon>Pseudomonadota</taxon>
        <taxon>Gammaproteobacteria</taxon>
        <taxon>Lysobacterales</taxon>
        <taxon>Lysobacteraceae</taxon>
        <taxon>Luteimonas</taxon>
    </lineage>
</organism>
<evidence type="ECO:0000256" key="1">
    <source>
        <dbReference type="SAM" id="MobiDB-lite"/>
    </source>
</evidence>
<dbReference type="InterPro" id="IPR034139">
    <property type="entry name" value="TOPRIM_OLD"/>
</dbReference>
<feature type="domain" description="Endonuclease GajA/Old nuclease/RecF-like AAA" evidence="2">
    <location>
        <begin position="276"/>
        <end position="486"/>
    </location>
</feature>
<keyword evidence="5" id="KW-1185">Reference proteome</keyword>
<evidence type="ECO:0008006" key="6">
    <source>
        <dbReference type="Google" id="ProtNLM"/>
    </source>
</evidence>
<dbReference type="CDD" id="cd01026">
    <property type="entry name" value="TOPRIM_OLD"/>
    <property type="match status" value="1"/>
</dbReference>
<comment type="caution">
    <text evidence="4">The sequence shown here is derived from an EMBL/GenBank/DDBJ whole genome shotgun (WGS) entry which is preliminary data.</text>
</comment>
<name>A0ABQ2E6E9_9GAMM</name>
<dbReference type="PANTHER" id="PTHR43581:SF2">
    <property type="entry name" value="EXCINUCLEASE ATPASE SUBUNIT"/>
    <property type="match status" value="1"/>
</dbReference>
<evidence type="ECO:0000313" key="4">
    <source>
        <dbReference type="EMBL" id="GGJ97103.1"/>
    </source>
</evidence>
<feature type="domain" description="Endonuclease GajA/Old nuclease/RecF-like AAA" evidence="2">
    <location>
        <begin position="1"/>
        <end position="50"/>
    </location>
</feature>
<dbReference type="EMBL" id="BMME01000001">
    <property type="protein sequence ID" value="GGJ97103.1"/>
    <property type="molecule type" value="Genomic_DNA"/>
</dbReference>
<dbReference type="RefSeq" id="WP_132985808.1">
    <property type="nucleotide sequence ID" value="NZ_BMME01000001.1"/>
</dbReference>
<reference evidence="5" key="1">
    <citation type="journal article" date="2019" name="Int. J. Syst. Evol. Microbiol.">
        <title>The Global Catalogue of Microorganisms (GCM) 10K type strain sequencing project: providing services to taxonomists for standard genome sequencing and annotation.</title>
        <authorList>
            <consortium name="The Broad Institute Genomics Platform"/>
            <consortium name="The Broad Institute Genome Sequencing Center for Infectious Disease"/>
            <person name="Wu L."/>
            <person name="Ma J."/>
        </authorList>
    </citation>
    <scope>NUCLEOTIDE SEQUENCE [LARGE SCALE GENOMIC DNA]</scope>
    <source>
        <strain evidence="5">CGMCC 1.8985</strain>
    </source>
</reference>
<dbReference type="SUPFAM" id="SSF52540">
    <property type="entry name" value="P-loop containing nucleoside triphosphate hydrolases"/>
    <property type="match status" value="1"/>
</dbReference>
<feature type="region of interest" description="Disordered" evidence="1">
    <location>
        <begin position="261"/>
        <end position="285"/>
    </location>
</feature>
<evidence type="ECO:0000259" key="2">
    <source>
        <dbReference type="Pfam" id="PF13175"/>
    </source>
</evidence>
<dbReference type="Pfam" id="PF20469">
    <property type="entry name" value="OLD-like_TOPRIM"/>
    <property type="match status" value="1"/>
</dbReference>
<dbReference type="Gene3D" id="3.40.50.300">
    <property type="entry name" value="P-loop containing nucleotide triphosphate hydrolases"/>
    <property type="match status" value="1"/>
</dbReference>
<dbReference type="InterPro" id="IPR027417">
    <property type="entry name" value="P-loop_NTPase"/>
</dbReference>